<feature type="transmembrane region" description="Helical" evidence="13">
    <location>
        <begin position="12"/>
        <end position="31"/>
    </location>
</feature>
<protein>
    <recommendedName>
        <fullName evidence="9">Periplasmic chaperone PpiD</fullName>
    </recommendedName>
    <alternativeName>
        <fullName evidence="10">Periplasmic folding chaperone</fullName>
    </alternativeName>
</protein>
<dbReference type="OrthoDB" id="9812372at2"/>
<name>A0A1I6GAR0_9FLAO</name>
<dbReference type="Pfam" id="PF13623">
    <property type="entry name" value="SurA_N_2"/>
    <property type="match status" value="1"/>
</dbReference>
<sequence>MAILENIRKRTTVLILIIGMALFAFVISDVLTRGGGLGGGNIGSTVGEINGEDIGIDAFRQQMEAAQGTFGASATSTQMVNRVWDQTVRNTLLDQEFERLGIEIQQDQIMNLIRTNPTFTQNPNFQDADGNFDEDAFRNTISDLRLNSPAQYAQWLQTEEALMRAAKEQTYFDLIRAGIGATLKEGEWDYRMSNDKVDISYVRVPYTSIPDSTISVSKEEIAAYMKEHEADFKQEAARDIRYVYFRESASEADEQKIQDDLAALLEDEEVFDATAKDSTRVEYGFRNATDMAAFLDRNSDTPYDTTYISRRVMPAQFADSILNLQVGEVYGPYKENNTYKYTRMMGRKADGAVKASHILIAYQGAQRANPTVTRTQEEAKTRAQELLQQARENEGNFAQLARDNSDGPSAPQGGDLGFFQEGIMTPAFNDFAFGNPVGTIDLVETEFGYHIVKVDAKEDVVQIATLSRNIEPSEETINALFTEATSFEMSVAESPETFGGISEENGYSVRPVNKIKAMDENLPGIGAQRRIVQWAFNRDTEIGDIRRFDLSDGYAVAQLTATYREGLMATEDASVQVLPILRREKKAAQIIAANAGKDMQTIAADNNVQVSTATALNIKSPTIPAAGREPLVIGTAMSMEQGATSDLIEGETGVFKIQITGKQAAPEMTNYAPYATSLNTALGPRVTTGVYEALKSKADIEDNRSDFY</sequence>
<dbReference type="GO" id="GO:0005886">
    <property type="term" value="C:plasma membrane"/>
    <property type="evidence" value="ECO:0007669"/>
    <property type="project" value="UniProtKB-SubCell"/>
</dbReference>
<keyword evidence="5 13" id="KW-1133">Transmembrane helix</keyword>
<dbReference type="InterPro" id="IPR046357">
    <property type="entry name" value="PPIase_dom_sf"/>
</dbReference>
<keyword evidence="2" id="KW-1003">Cell membrane</keyword>
<keyword evidence="11" id="KW-0697">Rotamase</keyword>
<evidence type="ECO:0000313" key="15">
    <source>
        <dbReference type="EMBL" id="SFR39258.1"/>
    </source>
</evidence>
<keyword evidence="3" id="KW-0997">Cell inner membrane</keyword>
<evidence type="ECO:0000256" key="5">
    <source>
        <dbReference type="ARBA" id="ARBA00022989"/>
    </source>
</evidence>
<dbReference type="RefSeq" id="WP_092981878.1">
    <property type="nucleotide sequence ID" value="NZ_FOYQ01000001.1"/>
</dbReference>
<dbReference type="InterPro" id="IPR023058">
    <property type="entry name" value="PPIase_PpiC_CS"/>
</dbReference>
<keyword evidence="12" id="KW-0175">Coiled coil</keyword>
<dbReference type="InterPro" id="IPR000297">
    <property type="entry name" value="PPIase_PpiC"/>
</dbReference>
<dbReference type="STRING" id="400055.SAMN04490243_1499"/>
<proteinExistence type="inferred from homology"/>
<gene>
    <name evidence="15" type="ORF">SAMN04490243_1499</name>
</gene>
<dbReference type="SUPFAM" id="SSF109998">
    <property type="entry name" value="Triger factor/SurA peptide-binding domain-like"/>
    <property type="match status" value="1"/>
</dbReference>
<keyword evidence="11 15" id="KW-0413">Isomerase</keyword>
<feature type="coiled-coil region" evidence="12">
    <location>
        <begin position="373"/>
        <end position="403"/>
    </location>
</feature>
<evidence type="ECO:0000256" key="3">
    <source>
        <dbReference type="ARBA" id="ARBA00022519"/>
    </source>
</evidence>
<evidence type="ECO:0000256" key="6">
    <source>
        <dbReference type="ARBA" id="ARBA00023136"/>
    </source>
</evidence>
<evidence type="ECO:0000256" key="9">
    <source>
        <dbReference type="ARBA" id="ARBA00040743"/>
    </source>
</evidence>
<evidence type="ECO:0000256" key="11">
    <source>
        <dbReference type="PROSITE-ProRule" id="PRU00278"/>
    </source>
</evidence>
<dbReference type="AlphaFoldDB" id="A0A1I6GAR0"/>
<evidence type="ECO:0000256" key="8">
    <source>
        <dbReference type="ARBA" id="ARBA00038408"/>
    </source>
</evidence>
<accession>A0A1I6GAR0</accession>
<reference evidence="15 16" key="1">
    <citation type="submission" date="2016-10" db="EMBL/GenBank/DDBJ databases">
        <authorList>
            <person name="de Groot N.N."/>
        </authorList>
    </citation>
    <scope>NUCLEOTIDE SEQUENCE [LARGE SCALE GENOMIC DNA]</scope>
    <source>
        <strain evidence="15 16">DSM 21019</strain>
    </source>
</reference>
<dbReference type="PROSITE" id="PS50198">
    <property type="entry name" value="PPIC_PPIASE_2"/>
    <property type="match status" value="1"/>
</dbReference>
<keyword evidence="4 13" id="KW-0812">Transmembrane</keyword>
<keyword evidence="16" id="KW-1185">Reference proteome</keyword>
<evidence type="ECO:0000256" key="1">
    <source>
        <dbReference type="ARBA" id="ARBA00004382"/>
    </source>
</evidence>
<evidence type="ECO:0000256" key="10">
    <source>
        <dbReference type="ARBA" id="ARBA00042775"/>
    </source>
</evidence>
<dbReference type="PANTHER" id="PTHR47529:SF1">
    <property type="entry name" value="PERIPLASMIC CHAPERONE PPID"/>
    <property type="match status" value="1"/>
</dbReference>
<keyword evidence="6 13" id="KW-0472">Membrane</keyword>
<feature type="domain" description="PpiC" evidence="14">
    <location>
        <begin position="350"/>
        <end position="456"/>
    </location>
</feature>
<evidence type="ECO:0000256" key="4">
    <source>
        <dbReference type="ARBA" id="ARBA00022692"/>
    </source>
</evidence>
<organism evidence="15 16">
    <name type="scientific">Robiginitalea myxolifaciens</name>
    <dbReference type="NCBI Taxonomy" id="400055"/>
    <lineage>
        <taxon>Bacteria</taxon>
        <taxon>Pseudomonadati</taxon>
        <taxon>Bacteroidota</taxon>
        <taxon>Flavobacteriia</taxon>
        <taxon>Flavobacteriales</taxon>
        <taxon>Flavobacteriaceae</taxon>
        <taxon>Robiginitalea</taxon>
    </lineage>
</organism>
<comment type="subcellular location">
    <subcellularLocation>
        <location evidence="1">Cell inner membrane</location>
        <topology evidence="1">Single-pass type II membrane protein</topology>
        <orientation evidence="1">Periplasmic side</orientation>
    </subcellularLocation>
</comment>
<dbReference type="SUPFAM" id="SSF54534">
    <property type="entry name" value="FKBP-like"/>
    <property type="match status" value="1"/>
</dbReference>
<dbReference type="InterPro" id="IPR027304">
    <property type="entry name" value="Trigger_fact/SurA_dom_sf"/>
</dbReference>
<evidence type="ECO:0000256" key="2">
    <source>
        <dbReference type="ARBA" id="ARBA00022475"/>
    </source>
</evidence>
<evidence type="ECO:0000256" key="12">
    <source>
        <dbReference type="SAM" id="Coils"/>
    </source>
</evidence>
<dbReference type="PROSITE" id="PS01096">
    <property type="entry name" value="PPIC_PPIASE_1"/>
    <property type="match status" value="1"/>
</dbReference>
<evidence type="ECO:0000256" key="7">
    <source>
        <dbReference type="ARBA" id="ARBA00023186"/>
    </source>
</evidence>
<dbReference type="InterPro" id="IPR052029">
    <property type="entry name" value="PpiD_chaperone"/>
</dbReference>
<evidence type="ECO:0000256" key="13">
    <source>
        <dbReference type="SAM" id="Phobius"/>
    </source>
</evidence>
<evidence type="ECO:0000259" key="14">
    <source>
        <dbReference type="PROSITE" id="PS50198"/>
    </source>
</evidence>
<dbReference type="Gene3D" id="3.10.50.40">
    <property type="match status" value="1"/>
</dbReference>
<dbReference type="GO" id="GO:0003755">
    <property type="term" value="F:peptidyl-prolyl cis-trans isomerase activity"/>
    <property type="evidence" value="ECO:0007669"/>
    <property type="project" value="UniProtKB-KW"/>
</dbReference>
<evidence type="ECO:0000313" key="16">
    <source>
        <dbReference type="Proteomes" id="UP000199534"/>
    </source>
</evidence>
<dbReference type="PANTHER" id="PTHR47529">
    <property type="entry name" value="PEPTIDYL-PROLYL CIS-TRANS ISOMERASE D"/>
    <property type="match status" value="1"/>
</dbReference>
<dbReference type="Proteomes" id="UP000199534">
    <property type="component" value="Unassembled WGS sequence"/>
</dbReference>
<keyword evidence="7" id="KW-0143">Chaperone</keyword>
<dbReference type="Pfam" id="PF13616">
    <property type="entry name" value="Rotamase_3"/>
    <property type="match status" value="1"/>
</dbReference>
<comment type="similarity">
    <text evidence="8">Belongs to the PpiD chaperone family.</text>
</comment>
<dbReference type="EMBL" id="FOYQ01000001">
    <property type="protein sequence ID" value="SFR39258.1"/>
    <property type="molecule type" value="Genomic_DNA"/>
</dbReference>